<keyword evidence="4" id="KW-0472">Membrane</keyword>
<feature type="transmembrane region" description="Helical" evidence="4">
    <location>
        <begin position="51"/>
        <end position="70"/>
    </location>
</feature>
<dbReference type="Gene3D" id="3.30.565.10">
    <property type="entry name" value="Histidine kinase-like ATPase, C-terminal domain"/>
    <property type="match status" value="1"/>
</dbReference>
<gene>
    <name evidence="6" type="ORF">BJY20_000387</name>
</gene>
<dbReference type="InterPro" id="IPR011712">
    <property type="entry name" value="Sig_transdc_His_kin_sub3_dim/P"/>
</dbReference>
<dbReference type="RefSeq" id="WP_185989983.1">
    <property type="nucleotide sequence ID" value="NZ_JACCAE010000001.1"/>
</dbReference>
<reference evidence="6 7" key="1">
    <citation type="submission" date="2020-07" db="EMBL/GenBank/DDBJ databases">
        <title>Sequencing the genomes of 1000 actinobacteria strains.</title>
        <authorList>
            <person name="Klenk H.-P."/>
        </authorList>
    </citation>
    <scope>NUCLEOTIDE SEQUENCE [LARGE SCALE GENOMIC DNA]</scope>
    <source>
        <strain evidence="6 7">DSM 26154</strain>
    </source>
</reference>
<feature type="transmembrane region" description="Helical" evidence="4">
    <location>
        <begin position="132"/>
        <end position="151"/>
    </location>
</feature>
<dbReference type="InterPro" id="IPR036890">
    <property type="entry name" value="HATPase_C_sf"/>
</dbReference>
<organism evidence="6 7">
    <name type="scientific">Janibacter cremeus</name>
    <dbReference type="NCBI Taxonomy" id="1285192"/>
    <lineage>
        <taxon>Bacteria</taxon>
        <taxon>Bacillati</taxon>
        <taxon>Actinomycetota</taxon>
        <taxon>Actinomycetes</taxon>
        <taxon>Micrococcales</taxon>
        <taxon>Intrasporangiaceae</taxon>
        <taxon>Janibacter</taxon>
    </lineage>
</organism>
<feature type="transmembrane region" description="Helical" evidence="4">
    <location>
        <begin position="90"/>
        <end position="120"/>
    </location>
</feature>
<name>A0A852VT43_9MICO</name>
<keyword evidence="4" id="KW-0812">Transmembrane</keyword>
<dbReference type="SUPFAM" id="SSF55874">
    <property type="entry name" value="ATPase domain of HSP90 chaperone/DNA topoisomerase II/histidine kinase"/>
    <property type="match status" value="1"/>
</dbReference>
<evidence type="ECO:0000256" key="3">
    <source>
        <dbReference type="ARBA" id="ARBA00023012"/>
    </source>
</evidence>
<dbReference type="Gene3D" id="1.20.5.1930">
    <property type="match status" value="1"/>
</dbReference>
<dbReference type="PANTHER" id="PTHR24421">
    <property type="entry name" value="NITRATE/NITRITE SENSOR PROTEIN NARX-RELATED"/>
    <property type="match status" value="1"/>
</dbReference>
<feature type="domain" description="Signal transduction histidine kinase subgroup 3 dimerisation and phosphoacceptor" evidence="5">
    <location>
        <begin position="196"/>
        <end position="260"/>
    </location>
</feature>
<feature type="transmembrane region" description="Helical" evidence="4">
    <location>
        <begin position="157"/>
        <end position="174"/>
    </location>
</feature>
<dbReference type="GO" id="GO:0016020">
    <property type="term" value="C:membrane"/>
    <property type="evidence" value="ECO:0007669"/>
    <property type="project" value="InterPro"/>
</dbReference>
<dbReference type="Proteomes" id="UP000554054">
    <property type="component" value="Unassembled WGS sequence"/>
</dbReference>
<dbReference type="CDD" id="cd16917">
    <property type="entry name" value="HATPase_UhpB-NarQ-NarX-like"/>
    <property type="match status" value="1"/>
</dbReference>
<keyword evidence="4" id="KW-1133">Transmembrane helix</keyword>
<evidence type="ECO:0000313" key="7">
    <source>
        <dbReference type="Proteomes" id="UP000554054"/>
    </source>
</evidence>
<evidence type="ECO:0000256" key="2">
    <source>
        <dbReference type="ARBA" id="ARBA00022777"/>
    </source>
</evidence>
<evidence type="ECO:0000256" key="1">
    <source>
        <dbReference type="ARBA" id="ARBA00022679"/>
    </source>
</evidence>
<evidence type="ECO:0000313" key="6">
    <source>
        <dbReference type="EMBL" id="NYF96995.1"/>
    </source>
</evidence>
<proteinExistence type="predicted"/>
<keyword evidence="3" id="KW-0902">Two-component regulatory system</keyword>
<dbReference type="GO" id="GO:0000155">
    <property type="term" value="F:phosphorelay sensor kinase activity"/>
    <property type="evidence" value="ECO:0007669"/>
    <property type="project" value="InterPro"/>
</dbReference>
<dbReference type="AlphaFoldDB" id="A0A852VT43"/>
<comment type="caution">
    <text evidence="6">The sequence shown here is derived from an EMBL/GenBank/DDBJ whole genome shotgun (WGS) entry which is preliminary data.</text>
</comment>
<evidence type="ECO:0000259" key="5">
    <source>
        <dbReference type="Pfam" id="PF07730"/>
    </source>
</evidence>
<dbReference type="EC" id="2.7.13.3" evidence="6"/>
<dbReference type="InterPro" id="IPR050482">
    <property type="entry name" value="Sensor_HK_TwoCompSys"/>
</dbReference>
<dbReference type="Pfam" id="PF07730">
    <property type="entry name" value="HisKA_3"/>
    <property type="match status" value="1"/>
</dbReference>
<keyword evidence="1 6" id="KW-0808">Transferase</keyword>
<dbReference type="GO" id="GO:0046983">
    <property type="term" value="F:protein dimerization activity"/>
    <property type="evidence" value="ECO:0007669"/>
    <property type="project" value="InterPro"/>
</dbReference>
<sequence>MSPSQAVARAPSDEGYSADPWARHGWVLAAVWLVFLVFPAIAVVEETSDRPLLRAVTLGALVAFAGLYVWGFMRGQRALRCGWGRVDLLIVFGGFLAAAGIMLALIPLIGPGAVGLAPFLASVAAFSFPDRWPLPSVIAVVAMAAVILAQTDALRDVWPLLFLPLLIGGFGLLLRRITLSDERHQVVQRSLAVTAERDRVARDVHDVLGHSLTVVSLKADLAERLIDIDPERAKGELADIRSLTRQSLAEIRATVSGLRVARLADERESAATALRDAGIEAVLPQDGDIVDPAHRITIAWVLRESVTNVIRHSGAQRVEVAWGPSWLEVTDDGRGLRGRKEGSGLTGLRERVGQAGGRIEVEDGIAGGAGPGTRVRVDLP</sequence>
<feature type="transmembrane region" description="Helical" evidence="4">
    <location>
        <begin position="25"/>
        <end position="44"/>
    </location>
</feature>
<dbReference type="EMBL" id="JACCAE010000001">
    <property type="protein sequence ID" value="NYF96995.1"/>
    <property type="molecule type" value="Genomic_DNA"/>
</dbReference>
<keyword evidence="2 6" id="KW-0418">Kinase</keyword>
<keyword evidence="7" id="KW-1185">Reference proteome</keyword>
<accession>A0A852VT43</accession>
<protein>
    <submittedName>
        <fullName evidence="6">Two-component system sensor histidine kinase DesK</fullName>
        <ecNumber evidence="6">2.7.13.3</ecNumber>
    </submittedName>
</protein>
<dbReference type="PANTHER" id="PTHR24421:SF63">
    <property type="entry name" value="SENSOR HISTIDINE KINASE DESK"/>
    <property type="match status" value="1"/>
</dbReference>
<evidence type="ECO:0000256" key="4">
    <source>
        <dbReference type="SAM" id="Phobius"/>
    </source>
</evidence>